<feature type="region of interest" description="Disordered" evidence="1">
    <location>
        <begin position="1"/>
        <end position="68"/>
    </location>
</feature>
<dbReference type="Proteomes" id="UP001341840">
    <property type="component" value="Unassembled WGS sequence"/>
</dbReference>
<feature type="compositionally biased region" description="Basic and acidic residues" evidence="1">
    <location>
        <begin position="19"/>
        <end position="35"/>
    </location>
</feature>
<proteinExistence type="predicted"/>
<accession>A0ABU6QY96</accession>
<keyword evidence="3" id="KW-1185">Reference proteome</keyword>
<gene>
    <name evidence="2" type="ORF">PIB30_101763</name>
</gene>
<evidence type="ECO:0000313" key="3">
    <source>
        <dbReference type="Proteomes" id="UP001341840"/>
    </source>
</evidence>
<protein>
    <submittedName>
        <fullName evidence="2">Uncharacterized protein</fullName>
    </submittedName>
</protein>
<sequence>MLSHKEDKPNGQNSGWWRQADERKEDIHDNGRDGGDAAALRMGGGEVERIRASSQKNRGPDQEHLGSLSSENFSLEIPLVLTKAKRKKSPLIEQLISWLKMIALLKKIPQLTIQKRLLRKTT</sequence>
<evidence type="ECO:0000313" key="2">
    <source>
        <dbReference type="EMBL" id="MED6116602.1"/>
    </source>
</evidence>
<evidence type="ECO:0000256" key="1">
    <source>
        <dbReference type="SAM" id="MobiDB-lite"/>
    </source>
</evidence>
<reference evidence="2 3" key="1">
    <citation type="journal article" date="2023" name="Plants (Basel)">
        <title>Bridging the Gap: Combining Genomics and Transcriptomics Approaches to Understand Stylosanthes scabra, an Orphan Legume from the Brazilian Caatinga.</title>
        <authorList>
            <person name="Ferreira-Neto J.R.C."/>
            <person name="da Silva M.D."/>
            <person name="Binneck E."/>
            <person name="de Melo N.F."/>
            <person name="da Silva R.H."/>
            <person name="de Melo A.L.T.M."/>
            <person name="Pandolfi V."/>
            <person name="Bustamante F.O."/>
            <person name="Brasileiro-Vidal A.C."/>
            <person name="Benko-Iseppon A.M."/>
        </authorList>
    </citation>
    <scope>NUCLEOTIDE SEQUENCE [LARGE SCALE GENOMIC DNA]</scope>
    <source>
        <tissue evidence="2">Leaves</tissue>
    </source>
</reference>
<name>A0ABU6QY96_9FABA</name>
<comment type="caution">
    <text evidence="2">The sequence shown here is derived from an EMBL/GenBank/DDBJ whole genome shotgun (WGS) entry which is preliminary data.</text>
</comment>
<organism evidence="2 3">
    <name type="scientific">Stylosanthes scabra</name>
    <dbReference type="NCBI Taxonomy" id="79078"/>
    <lineage>
        <taxon>Eukaryota</taxon>
        <taxon>Viridiplantae</taxon>
        <taxon>Streptophyta</taxon>
        <taxon>Embryophyta</taxon>
        <taxon>Tracheophyta</taxon>
        <taxon>Spermatophyta</taxon>
        <taxon>Magnoliopsida</taxon>
        <taxon>eudicotyledons</taxon>
        <taxon>Gunneridae</taxon>
        <taxon>Pentapetalae</taxon>
        <taxon>rosids</taxon>
        <taxon>fabids</taxon>
        <taxon>Fabales</taxon>
        <taxon>Fabaceae</taxon>
        <taxon>Papilionoideae</taxon>
        <taxon>50 kb inversion clade</taxon>
        <taxon>dalbergioids sensu lato</taxon>
        <taxon>Dalbergieae</taxon>
        <taxon>Pterocarpus clade</taxon>
        <taxon>Stylosanthes</taxon>
    </lineage>
</organism>
<dbReference type="EMBL" id="JASCZI010003026">
    <property type="protein sequence ID" value="MED6116602.1"/>
    <property type="molecule type" value="Genomic_DNA"/>
</dbReference>